<dbReference type="Proteomes" id="UP001489509">
    <property type="component" value="Unassembled WGS sequence"/>
</dbReference>
<name>A0ABV1E0G3_9FIRM</name>
<protein>
    <submittedName>
        <fullName evidence="3">Helix-turn-helix transcriptional regulator</fullName>
    </submittedName>
</protein>
<reference evidence="3 4" key="1">
    <citation type="submission" date="2024-03" db="EMBL/GenBank/DDBJ databases">
        <title>Human intestinal bacterial collection.</title>
        <authorList>
            <person name="Pauvert C."/>
            <person name="Hitch T.C.A."/>
            <person name="Clavel T."/>
        </authorList>
    </citation>
    <scope>NUCLEOTIDE SEQUENCE [LARGE SCALE GENOMIC DNA]</scope>
    <source>
        <strain evidence="3 4">CLA-JM-H44</strain>
    </source>
</reference>
<dbReference type="CDD" id="cd00093">
    <property type="entry name" value="HTH_XRE"/>
    <property type="match status" value="2"/>
</dbReference>
<feature type="domain" description="HTH cro/C1-type" evidence="2">
    <location>
        <begin position="81"/>
        <end position="135"/>
    </location>
</feature>
<dbReference type="EMBL" id="JBBMFD010000012">
    <property type="protein sequence ID" value="MEQ2440800.1"/>
    <property type="molecule type" value="Genomic_DNA"/>
</dbReference>
<gene>
    <name evidence="3" type="ORF">WMO26_08195</name>
</gene>
<sequence length="191" mass="21397">MSFSQNLKRLMGMKDMKAVDLARATGLSEAAVSDYLNGKKEPRGRQSVSIARALNVSLDVLWETEFAQTTENEPRTFGDRLKEIRTSRGLSQDDLADLLGTSKQVISRYETNQRTPKITVAAEYAEKLNVSLTYLMGADETPKQKIVDPSDPQKEALIRNYEALNAEGRKKLVDYSDDLVSSGRYKLTDID</sequence>
<accession>A0ABV1E0G3</accession>
<comment type="caution">
    <text evidence="3">The sequence shown here is derived from an EMBL/GenBank/DDBJ whole genome shotgun (WGS) entry which is preliminary data.</text>
</comment>
<evidence type="ECO:0000313" key="3">
    <source>
        <dbReference type="EMBL" id="MEQ2440800.1"/>
    </source>
</evidence>
<dbReference type="PANTHER" id="PTHR46558:SF11">
    <property type="entry name" value="HTH-TYPE TRANSCRIPTIONAL REGULATOR XRE"/>
    <property type="match status" value="1"/>
</dbReference>
<dbReference type="InterPro" id="IPR001387">
    <property type="entry name" value="Cro/C1-type_HTH"/>
</dbReference>
<dbReference type="PANTHER" id="PTHR46558">
    <property type="entry name" value="TRACRIPTIONAL REGULATORY PROTEIN-RELATED-RELATED"/>
    <property type="match status" value="1"/>
</dbReference>
<keyword evidence="1" id="KW-0238">DNA-binding</keyword>
<dbReference type="PROSITE" id="PS50943">
    <property type="entry name" value="HTH_CROC1"/>
    <property type="match status" value="2"/>
</dbReference>
<evidence type="ECO:0000313" key="4">
    <source>
        <dbReference type="Proteomes" id="UP001489509"/>
    </source>
</evidence>
<feature type="domain" description="HTH cro/C1-type" evidence="2">
    <location>
        <begin position="7"/>
        <end position="61"/>
    </location>
</feature>
<dbReference type="Gene3D" id="1.10.260.40">
    <property type="entry name" value="lambda repressor-like DNA-binding domains"/>
    <property type="match status" value="2"/>
</dbReference>
<evidence type="ECO:0000259" key="2">
    <source>
        <dbReference type="PROSITE" id="PS50943"/>
    </source>
</evidence>
<proteinExistence type="predicted"/>
<organism evidence="3 4">
    <name type="scientific">Solibaculum intestinale</name>
    <dbReference type="NCBI Taxonomy" id="3133165"/>
    <lineage>
        <taxon>Bacteria</taxon>
        <taxon>Bacillati</taxon>
        <taxon>Bacillota</taxon>
        <taxon>Clostridia</taxon>
        <taxon>Eubacteriales</taxon>
        <taxon>Oscillospiraceae</taxon>
        <taxon>Solibaculum</taxon>
    </lineage>
</organism>
<dbReference type="SMART" id="SM00530">
    <property type="entry name" value="HTH_XRE"/>
    <property type="match status" value="2"/>
</dbReference>
<dbReference type="SUPFAM" id="SSF47413">
    <property type="entry name" value="lambda repressor-like DNA-binding domains"/>
    <property type="match status" value="2"/>
</dbReference>
<dbReference type="Pfam" id="PF01381">
    <property type="entry name" value="HTH_3"/>
    <property type="match status" value="2"/>
</dbReference>
<dbReference type="RefSeq" id="WP_349219511.1">
    <property type="nucleotide sequence ID" value="NZ_JBBMFD010000012.1"/>
</dbReference>
<dbReference type="InterPro" id="IPR010982">
    <property type="entry name" value="Lambda_DNA-bd_dom_sf"/>
</dbReference>
<keyword evidence="4" id="KW-1185">Reference proteome</keyword>
<evidence type="ECO:0000256" key="1">
    <source>
        <dbReference type="ARBA" id="ARBA00023125"/>
    </source>
</evidence>